<evidence type="ECO:0000313" key="5">
    <source>
        <dbReference type="Proteomes" id="UP001610861"/>
    </source>
</evidence>
<accession>A0ABW7Q7L2</accession>
<dbReference type="RefSeq" id="WP_396640803.1">
    <property type="nucleotide sequence ID" value="NZ_JBIQWL010000003.1"/>
</dbReference>
<reference evidence="4 5" key="1">
    <citation type="submission" date="2024-09" db="EMBL/GenBank/DDBJ databases">
        <authorList>
            <person name="Pan X."/>
        </authorList>
    </citation>
    <scope>NUCLEOTIDE SEQUENCE [LARGE SCALE GENOMIC DNA]</scope>
    <source>
        <strain evidence="4 5">B2969</strain>
    </source>
</reference>
<comment type="caution">
    <text evidence="4">The sequence shown here is derived from an EMBL/GenBank/DDBJ whole genome shotgun (WGS) entry which is preliminary data.</text>
</comment>
<dbReference type="EMBL" id="JBIQWL010000003">
    <property type="protein sequence ID" value="MFH8250856.1"/>
    <property type="molecule type" value="Genomic_DNA"/>
</dbReference>
<keyword evidence="1 4" id="KW-0808">Transferase</keyword>
<dbReference type="InterPro" id="IPR050832">
    <property type="entry name" value="Bact_Acetyltransf"/>
</dbReference>
<dbReference type="Gene3D" id="3.40.630.30">
    <property type="match status" value="1"/>
</dbReference>
<dbReference type="Proteomes" id="UP001610861">
    <property type="component" value="Unassembled WGS sequence"/>
</dbReference>
<dbReference type="PROSITE" id="PS51186">
    <property type="entry name" value="GNAT"/>
    <property type="match status" value="1"/>
</dbReference>
<feature type="domain" description="N-acetyltransferase" evidence="3">
    <location>
        <begin position="25"/>
        <end position="164"/>
    </location>
</feature>
<organism evidence="4 5">
    <name type="scientific">Microbacterium alkaliflavum</name>
    <dbReference type="NCBI Taxonomy" id="3248839"/>
    <lineage>
        <taxon>Bacteria</taxon>
        <taxon>Bacillati</taxon>
        <taxon>Actinomycetota</taxon>
        <taxon>Actinomycetes</taxon>
        <taxon>Micrococcales</taxon>
        <taxon>Microbacteriaceae</taxon>
        <taxon>Microbacterium</taxon>
    </lineage>
</organism>
<evidence type="ECO:0000256" key="1">
    <source>
        <dbReference type="ARBA" id="ARBA00022679"/>
    </source>
</evidence>
<dbReference type="Pfam" id="PF13508">
    <property type="entry name" value="Acetyltransf_7"/>
    <property type="match status" value="1"/>
</dbReference>
<evidence type="ECO:0000256" key="2">
    <source>
        <dbReference type="ARBA" id="ARBA00023315"/>
    </source>
</evidence>
<dbReference type="PANTHER" id="PTHR43877">
    <property type="entry name" value="AMINOALKYLPHOSPHONATE N-ACETYLTRANSFERASE-RELATED-RELATED"/>
    <property type="match status" value="1"/>
</dbReference>
<dbReference type="EC" id="2.3.1.-" evidence="4"/>
<dbReference type="SUPFAM" id="SSF55729">
    <property type="entry name" value="Acyl-CoA N-acyltransferases (Nat)"/>
    <property type="match status" value="1"/>
</dbReference>
<gene>
    <name evidence="4" type="ORF">ACH3VR_10860</name>
</gene>
<name>A0ABW7Q7L2_9MICO</name>
<dbReference type="CDD" id="cd04301">
    <property type="entry name" value="NAT_SF"/>
    <property type="match status" value="1"/>
</dbReference>
<evidence type="ECO:0000259" key="3">
    <source>
        <dbReference type="PROSITE" id="PS51186"/>
    </source>
</evidence>
<proteinExistence type="predicted"/>
<keyword evidence="2 4" id="KW-0012">Acyltransferase</keyword>
<dbReference type="InterPro" id="IPR016181">
    <property type="entry name" value="Acyl_CoA_acyltransferase"/>
</dbReference>
<protein>
    <submittedName>
        <fullName evidence="4">GNAT family N-acetyltransferase</fullName>
        <ecNumber evidence="4">2.3.1.-</ecNumber>
    </submittedName>
</protein>
<dbReference type="InterPro" id="IPR000182">
    <property type="entry name" value="GNAT_dom"/>
</dbReference>
<dbReference type="GO" id="GO:0016746">
    <property type="term" value="F:acyltransferase activity"/>
    <property type="evidence" value="ECO:0007669"/>
    <property type="project" value="UniProtKB-KW"/>
</dbReference>
<keyword evidence="5" id="KW-1185">Reference proteome</keyword>
<sequence>MPDRTSLTVRAADLDGPDATAVGRLVGDYLQQTEREKAEHLRGAAPTGDLPAAYRREVEDPRTAFAACEVFVAEVDAAPVGVAIVKHDGDAVEIKRLWADPSARGRGVGSALLDTVLADRAGVVRLSVWEWRHGAARLYVARGFTQVPSWDARDQLVCMEWRRP</sequence>
<evidence type="ECO:0000313" key="4">
    <source>
        <dbReference type="EMBL" id="MFH8250856.1"/>
    </source>
</evidence>